<dbReference type="Proteomes" id="UP000292282">
    <property type="component" value="Unassembled WGS sequence"/>
</dbReference>
<evidence type="ECO:0000313" key="3">
    <source>
        <dbReference type="Proteomes" id="UP000292282"/>
    </source>
</evidence>
<gene>
    <name evidence="2" type="ORF">CWI38_2590p0010</name>
</gene>
<keyword evidence="1" id="KW-1133">Transmembrane helix</keyword>
<keyword evidence="1" id="KW-0472">Membrane</keyword>
<dbReference type="EMBL" id="PITK01002590">
    <property type="protein sequence ID" value="TBU06370.1"/>
    <property type="molecule type" value="Genomic_DNA"/>
</dbReference>
<sequence>MSFVPVISNAILCINNTLIYNRYMLFVFYFYPIISGLFRIYSSFYCSNKISIFIWSD</sequence>
<keyword evidence="1" id="KW-0812">Transmembrane</keyword>
<feature type="transmembrane region" description="Helical" evidence="1">
    <location>
        <begin position="20"/>
        <end position="41"/>
    </location>
</feature>
<dbReference type="VEuPathDB" id="MicrosporidiaDB:CWI38_2590p0010"/>
<protein>
    <submittedName>
        <fullName evidence="2">Uncharacterized protein</fullName>
    </submittedName>
</protein>
<comment type="caution">
    <text evidence="2">The sequence shown here is derived from an EMBL/GenBank/DDBJ whole genome shotgun (WGS) entry which is preliminary data.</text>
</comment>
<reference evidence="2 3" key="1">
    <citation type="submission" date="2017-12" db="EMBL/GenBank/DDBJ databases">
        <authorList>
            <person name="Pombert J.-F."/>
            <person name="Haag K.L."/>
            <person name="Ebert D."/>
        </authorList>
    </citation>
    <scope>NUCLEOTIDE SEQUENCE [LARGE SCALE GENOMIC DNA]</scope>
    <source>
        <strain evidence="2">IL-G-3</strain>
    </source>
</reference>
<accession>A0A4Q9LHB5</accession>
<evidence type="ECO:0000313" key="2">
    <source>
        <dbReference type="EMBL" id="TBU06370.1"/>
    </source>
</evidence>
<dbReference type="AlphaFoldDB" id="A0A4Q9LHB5"/>
<keyword evidence="3" id="KW-1185">Reference proteome</keyword>
<name>A0A4Q9LHB5_9MICR</name>
<proteinExistence type="predicted"/>
<evidence type="ECO:0000256" key="1">
    <source>
        <dbReference type="SAM" id="Phobius"/>
    </source>
</evidence>
<organism evidence="2 3">
    <name type="scientific">Hamiltosporidium tvaerminnensis</name>
    <dbReference type="NCBI Taxonomy" id="1176355"/>
    <lineage>
        <taxon>Eukaryota</taxon>
        <taxon>Fungi</taxon>
        <taxon>Fungi incertae sedis</taxon>
        <taxon>Microsporidia</taxon>
        <taxon>Dubosqiidae</taxon>
        <taxon>Hamiltosporidium</taxon>
    </lineage>
</organism>